<accession>A0ABS4XD21</accession>
<feature type="transmembrane region" description="Helical" evidence="11">
    <location>
        <begin position="20"/>
        <end position="36"/>
    </location>
</feature>
<dbReference type="PANTHER" id="PTHR33909:SF1">
    <property type="entry name" value="SEC TRANSLOCON ACCESSORY COMPLEX SUBUNIT YAJC"/>
    <property type="match status" value="1"/>
</dbReference>
<evidence type="ECO:0000256" key="9">
    <source>
        <dbReference type="ARBA" id="ARBA00023136"/>
    </source>
</evidence>
<keyword evidence="8" id="KW-0811">Translocation</keyword>
<dbReference type="NCBIfam" id="TIGR00739">
    <property type="entry name" value="yajC"/>
    <property type="match status" value="1"/>
</dbReference>
<reference evidence="12 13" key="1">
    <citation type="submission" date="2021-03" db="EMBL/GenBank/DDBJ databases">
        <title>Sequencing the genomes of 1000 actinobacteria strains.</title>
        <authorList>
            <person name="Klenk H.-P."/>
        </authorList>
    </citation>
    <scope>NUCLEOTIDE SEQUENCE [LARGE SCALE GENOMIC DNA]</scope>
    <source>
        <strain evidence="12 13">DSM 15797</strain>
    </source>
</reference>
<dbReference type="PANTHER" id="PTHR33909">
    <property type="entry name" value="SEC TRANSLOCON ACCESSORY COMPLEX SUBUNIT YAJC"/>
    <property type="match status" value="1"/>
</dbReference>
<comment type="subcellular location">
    <subcellularLocation>
        <location evidence="1">Cell membrane</location>
        <topology evidence="1">Single-pass membrane protein</topology>
    </subcellularLocation>
</comment>
<evidence type="ECO:0000256" key="10">
    <source>
        <dbReference type="SAM" id="MobiDB-lite"/>
    </source>
</evidence>
<evidence type="ECO:0000313" key="12">
    <source>
        <dbReference type="EMBL" id="MBP2386123.1"/>
    </source>
</evidence>
<evidence type="ECO:0000256" key="3">
    <source>
        <dbReference type="ARBA" id="ARBA00022448"/>
    </source>
</evidence>
<evidence type="ECO:0000313" key="13">
    <source>
        <dbReference type="Proteomes" id="UP001296993"/>
    </source>
</evidence>
<keyword evidence="3" id="KW-0813">Transport</keyword>
<feature type="compositionally biased region" description="Low complexity" evidence="10">
    <location>
        <begin position="111"/>
        <end position="149"/>
    </location>
</feature>
<dbReference type="RefSeq" id="WP_342592734.1">
    <property type="nucleotide sequence ID" value="NZ_BAAAJY010000003.1"/>
</dbReference>
<dbReference type="Proteomes" id="UP001296993">
    <property type="component" value="Unassembled WGS sequence"/>
</dbReference>
<name>A0ABS4XD21_9MICC</name>
<evidence type="ECO:0000256" key="6">
    <source>
        <dbReference type="ARBA" id="ARBA00022927"/>
    </source>
</evidence>
<evidence type="ECO:0000256" key="1">
    <source>
        <dbReference type="ARBA" id="ARBA00004162"/>
    </source>
</evidence>
<keyword evidence="4" id="KW-1003">Cell membrane</keyword>
<feature type="compositionally biased region" description="Basic and acidic residues" evidence="10">
    <location>
        <begin position="153"/>
        <end position="167"/>
    </location>
</feature>
<evidence type="ECO:0000256" key="4">
    <source>
        <dbReference type="ARBA" id="ARBA00022475"/>
    </source>
</evidence>
<protein>
    <submittedName>
        <fullName evidence="12">Preprotein translocase subunit YajC</fullName>
    </submittedName>
</protein>
<dbReference type="InterPro" id="IPR003849">
    <property type="entry name" value="Preprotein_translocase_YajC"/>
</dbReference>
<proteinExistence type="inferred from homology"/>
<keyword evidence="13" id="KW-1185">Reference proteome</keyword>
<feature type="region of interest" description="Disordered" evidence="10">
    <location>
        <begin position="111"/>
        <end position="167"/>
    </location>
</feature>
<comment type="caution">
    <text evidence="12">The sequence shown here is derived from an EMBL/GenBank/DDBJ whole genome shotgun (WGS) entry which is preliminary data.</text>
</comment>
<evidence type="ECO:0000256" key="2">
    <source>
        <dbReference type="ARBA" id="ARBA00006742"/>
    </source>
</evidence>
<evidence type="ECO:0000256" key="7">
    <source>
        <dbReference type="ARBA" id="ARBA00022989"/>
    </source>
</evidence>
<organism evidence="12 13">
    <name type="scientific">Paeniglutamicibacter kerguelensis</name>
    <dbReference type="NCBI Taxonomy" id="254788"/>
    <lineage>
        <taxon>Bacteria</taxon>
        <taxon>Bacillati</taxon>
        <taxon>Actinomycetota</taxon>
        <taxon>Actinomycetes</taxon>
        <taxon>Micrococcales</taxon>
        <taxon>Micrococcaceae</taxon>
        <taxon>Paeniglutamicibacter</taxon>
    </lineage>
</organism>
<dbReference type="Pfam" id="PF02699">
    <property type="entry name" value="YajC"/>
    <property type="match status" value="1"/>
</dbReference>
<keyword evidence="5 11" id="KW-0812">Transmembrane</keyword>
<dbReference type="SMART" id="SM01323">
    <property type="entry name" value="YajC"/>
    <property type="match status" value="1"/>
</dbReference>
<gene>
    <name evidence="12" type="ORF">JOF47_001634</name>
</gene>
<evidence type="ECO:0000256" key="5">
    <source>
        <dbReference type="ARBA" id="ARBA00022692"/>
    </source>
</evidence>
<evidence type="ECO:0000256" key="8">
    <source>
        <dbReference type="ARBA" id="ARBA00023010"/>
    </source>
</evidence>
<keyword evidence="7 11" id="KW-1133">Transmembrane helix</keyword>
<sequence>MTDYVLAQAAAGAKAPFDPTMLIMLAAFGLLIFMMMRGRKKAAKTQEEIRSNLAPGAEVMTQFGLFGRIVSIDTDENKIVLEVSPGNNVTVHSQTVAKVVAPEAAAPVVEVPNDASSLTAAPAESTETPASETPASETPASETPAPASETPEETLRRLNNEDNGPKA</sequence>
<evidence type="ECO:0000256" key="11">
    <source>
        <dbReference type="SAM" id="Phobius"/>
    </source>
</evidence>
<dbReference type="EMBL" id="JAGIOF010000001">
    <property type="protein sequence ID" value="MBP2386123.1"/>
    <property type="molecule type" value="Genomic_DNA"/>
</dbReference>
<keyword evidence="6" id="KW-0653">Protein transport</keyword>
<comment type="similarity">
    <text evidence="2">Belongs to the YajC family.</text>
</comment>
<keyword evidence="9 11" id="KW-0472">Membrane</keyword>